<comment type="caution">
    <text evidence="2">The sequence shown here is derived from an EMBL/GenBank/DDBJ whole genome shotgun (WGS) entry which is preliminary data.</text>
</comment>
<dbReference type="Proteomes" id="UP001060504">
    <property type="component" value="Unassembled WGS sequence"/>
</dbReference>
<organism evidence="2 3">
    <name type="scientific">Mycolicibacterium cyprinidarum</name>
    <dbReference type="NCBI Taxonomy" id="2860311"/>
    <lineage>
        <taxon>Bacteria</taxon>
        <taxon>Bacillati</taxon>
        <taxon>Actinomycetota</taxon>
        <taxon>Actinomycetes</taxon>
        <taxon>Mycobacteriales</taxon>
        <taxon>Mycobacteriaceae</taxon>
        <taxon>Mycolicibacterium</taxon>
    </lineage>
</organism>
<reference evidence="2 3" key="1">
    <citation type="submission" date="2021-08" db="EMBL/GenBank/DDBJ databases">
        <title>Draft genome sequence of Mycolicibacterium sp. NGTWS1702 strain.</title>
        <authorList>
            <person name="Matsumoto M."/>
            <person name="Tang B.C.C."/>
            <person name="Machida Y."/>
            <person name="Matoyama H."/>
            <person name="Kishihara T."/>
            <person name="Sato S."/>
            <person name="Kondo I."/>
            <person name="Sano M."/>
            <person name="Kato G."/>
        </authorList>
    </citation>
    <scope>NUCLEOTIDE SEQUENCE [LARGE SCALE GENOMIC DNA]</scope>
    <source>
        <strain evidence="2 3">NGTWSNA01</strain>
    </source>
</reference>
<feature type="region of interest" description="Disordered" evidence="1">
    <location>
        <begin position="101"/>
        <end position="121"/>
    </location>
</feature>
<name>A0ABQ4VCQ3_9MYCO</name>
<protein>
    <submittedName>
        <fullName evidence="2">Uncharacterized protein</fullName>
    </submittedName>
</protein>
<keyword evidence="3" id="KW-1185">Reference proteome</keyword>
<dbReference type="EMBL" id="BPRH01002703">
    <property type="protein sequence ID" value="GJF18207.1"/>
    <property type="molecule type" value="Genomic_DNA"/>
</dbReference>
<evidence type="ECO:0000256" key="1">
    <source>
        <dbReference type="SAM" id="MobiDB-lite"/>
    </source>
</evidence>
<evidence type="ECO:0000313" key="2">
    <source>
        <dbReference type="EMBL" id="GJF18207.1"/>
    </source>
</evidence>
<sequence length="143" mass="15441">MNRTRWKLLGLCLILLCGVVLAVFVWRDHEPSAASASDCGVVAELAREFVAMNGQDQTGGDTSASFAVKIRAAAESVSEPQLKSDLDRWADGFADLADIQRRDADHPPSTPGGNEHVTRAGDTIYGTADELQRWCPQAWPTSG</sequence>
<proteinExistence type="predicted"/>
<accession>A0ABQ4VCQ3</accession>
<gene>
    <name evidence="2" type="ORF">NGTWS1702_25820</name>
</gene>
<evidence type="ECO:0000313" key="3">
    <source>
        <dbReference type="Proteomes" id="UP001060504"/>
    </source>
</evidence>